<dbReference type="AlphaFoldDB" id="A0A167JUM3"/>
<feature type="transmembrane region" description="Helical" evidence="1">
    <location>
        <begin position="651"/>
        <end position="670"/>
    </location>
</feature>
<evidence type="ECO:0008006" key="4">
    <source>
        <dbReference type="Google" id="ProtNLM"/>
    </source>
</evidence>
<dbReference type="VEuPathDB" id="FungiDB:PHYBLDRAFT_73549"/>
<evidence type="ECO:0000256" key="1">
    <source>
        <dbReference type="SAM" id="Phobius"/>
    </source>
</evidence>
<evidence type="ECO:0000313" key="2">
    <source>
        <dbReference type="EMBL" id="OAD66738.1"/>
    </source>
</evidence>
<dbReference type="PANTHER" id="PTHR38926:SF72">
    <property type="entry name" value="IM:7136021-RELATED"/>
    <property type="match status" value="1"/>
</dbReference>
<keyword evidence="1" id="KW-1133">Transmembrane helix</keyword>
<accession>A0A167JUM3</accession>
<dbReference type="InterPro" id="IPR032675">
    <property type="entry name" value="LRR_dom_sf"/>
</dbReference>
<dbReference type="RefSeq" id="XP_018284778.1">
    <property type="nucleotide sequence ID" value="XM_018442875.1"/>
</dbReference>
<organism evidence="2 3">
    <name type="scientific">Phycomyces blakesleeanus (strain ATCC 8743b / DSM 1359 / FGSC 10004 / NBRC 33097 / NRRL 1555)</name>
    <dbReference type="NCBI Taxonomy" id="763407"/>
    <lineage>
        <taxon>Eukaryota</taxon>
        <taxon>Fungi</taxon>
        <taxon>Fungi incertae sedis</taxon>
        <taxon>Mucoromycota</taxon>
        <taxon>Mucoromycotina</taxon>
        <taxon>Mucoromycetes</taxon>
        <taxon>Mucorales</taxon>
        <taxon>Phycomycetaceae</taxon>
        <taxon>Phycomyces</taxon>
    </lineage>
</organism>
<gene>
    <name evidence="2" type="ORF">PHYBLDRAFT_73549</name>
</gene>
<keyword evidence="1" id="KW-0472">Membrane</keyword>
<dbReference type="EMBL" id="KV441001">
    <property type="protein sequence ID" value="OAD66738.1"/>
    <property type="molecule type" value="Genomic_DNA"/>
</dbReference>
<keyword evidence="3" id="KW-1185">Reference proteome</keyword>
<dbReference type="SUPFAM" id="SSF52047">
    <property type="entry name" value="RNI-like"/>
    <property type="match status" value="1"/>
</dbReference>
<name>A0A167JUM3_PHYB8</name>
<dbReference type="Proteomes" id="UP000077315">
    <property type="component" value="Unassembled WGS sequence"/>
</dbReference>
<dbReference type="PANTHER" id="PTHR38926">
    <property type="entry name" value="F-BOX DOMAIN CONTAINING PROTEIN, EXPRESSED"/>
    <property type="match status" value="1"/>
</dbReference>
<evidence type="ECO:0000313" key="3">
    <source>
        <dbReference type="Proteomes" id="UP000077315"/>
    </source>
</evidence>
<reference evidence="3" key="1">
    <citation type="submission" date="2015-06" db="EMBL/GenBank/DDBJ databases">
        <title>Expansion of signal transduction pathways in fungi by whole-genome duplication.</title>
        <authorList>
            <consortium name="DOE Joint Genome Institute"/>
            <person name="Corrochano L.M."/>
            <person name="Kuo A."/>
            <person name="Marcet-Houben M."/>
            <person name="Polaino S."/>
            <person name="Salamov A."/>
            <person name="Villalobos J.M."/>
            <person name="Alvarez M.I."/>
            <person name="Avalos J."/>
            <person name="Benito E.P."/>
            <person name="Benoit I."/>
            <person name="Burger G."/>
            <person name="Camino L.P."/>
            <person name="Canovas D."/>
            <person name="Cerda-Olmedo E."/>
            <person name="Cheng J.-F."/>
            <person name="Dominguez A."/>
            <person name="Elias M."/>
            <person name="Eslava A.P."/>
            <person name="Glaser F."/>
            <person name="Grimwood J."/>
            <person name="Gutierrez G."/>
            <person name="Heitman J."/>
            <person name="Henrissat B."/>
            <person name="Iturriaga E.A."/>
            <person name="Lang B.F."/>
            <person name="Lavin J.L."/>
            <person name="Lee S."/>
            <person name="Li W."/>
            <person name="Lindquist E."/>
            <person name="Lopez-Garcia S."/>
            <person name="Luque E.M."/>
            <person name="Marcos A.T."/>
            <person name="Martin J."/>
            <person name="McCluskey K."/>
            <person name="Medina H.R."/>
            <person name="Miralles-Duran A."/>
            <person name="Miyazaki A."/>
            <person name="Munoz-Torres E."/>
            <person name="Oguiza J.A."/>
            <person name="Ohm R."/>
            <person name="Olmedo M."/>
            <person name="Orejas M."/>
            <person name="Ortiz-Castellanos L."/>
            <person name="Pisabarro A.G."/>
            <person name="Rodriguez-Romero J."/>
            <person name="Ruiz-Herrera J."/>
            <person name="Ruiz-Vazquez R."/>
            <person name="Sanz C."/>
            <person name="Schackwitz W."/>
            <person name="Schmutz J."/>
            <person name="Shahriari M."/>
            <person name="Shelest E."/>
            <person name="Silva-Franco F."/>
            <person name="Soanes D."/>
            <person name="Syed K."/>
            <person name="Tagua V.G."/>
            <person name="Talbot N.J."/>
            <person name="Thon M."/>
            <person name="De vries R.P."/>
            <person name="Wiebenga A."/>
            <person name="Yadav J.S."/>
            <person name="Braun E.L."/>
            <person name="Baker S."/>
            <person name="Garre V."/>
            <person name="Horwitz B."/>
            <person name="Torres-Martinez S."/>
            <person name="Idnurm A."/>
            <person name="Herrera-Estrella A."/>
            <person name="Gabaldon T."/>
            <person name="Grigoriev I.V."/>
        </authorList>
    </citation>
    <scope>NUCLEOTIDE SEQUENCE [LARGE SCALE GENOMIC DNA]</scope>
    <source>
        <strain evidence="3">NRRL 1555(-)</strain>
    </source>
</reference>
<keyword evidence="1" id="KW-0812">Transmembrane</keyword>
<dbReference type="GeneID" id="29003781"/>
<dbReference type="InParanoid" id="A0A167JUM3"/>
<protein>
    <recommendedName>
        <fullName evidence="4">F-box domain-containing protein</fullName>
    </recommendedName>
</protein>
<dbReference type="OrthoDB" id="10375729at2759"/>
<proteinExistence type="predicted"/>
<dbReference type="Gene3D" id="3.80.10.10">
    <property type="entry name" value="Ribonuclease Inhibitor"/>
    <property type="match status" value="1"/>
</dbReference>
<sequence length="687" mass="79651">MLAQDLPFEIIVTIVKFLFYKDKINCIDAFSSWKTVLEESLWNNINISCQNSLDGICNIASAKHSVYKRNGRHVRTLTLNGNICIADDQLLLIQQLLPNLDRLYCSNSSISEDGFGTQADWRLWESLTQLHVDLSDWEDIDPIREFMRVFPFLPNLKILSLDQDCVVISPSITLEDIDKIHDYMPHLESIRLDVQPPVLTADDLVRITDVTPAPSVRSIHFNVRNSTYGWLYYFAFKYPNLQVLEELTFEHNDTSDELASQSKLMLRMDSAVLKRLSTVKINVEENSRQLEPIIWKLFRFFDIPVRYIDYFAYSYINTAVTIRDVIKESFNSYSKTLETLYIKECTSYSRNWIITESMDYYPCLVDIYIDVHRSSVALDVLLDHCVSLKRLKVDSGLLSVGPDSFAFASAPTSTSTSTSTLTASNIHSLRMLIIGKLSISASILEYISFRCRRLKHMCLSKSTVSGDISENTGSLVIDMSYTHLQTLQLHQVLFTTSLNANIDSQTINLICIPENLFEKSPYCDRQIDNESAQNGFLEIYKKTSWFYTVYNKFCRDEWSSEVWNLARNESEMAIKYFSSFKSSRISSKNMTVPYTDVGYFTKKNWSDSLPDGYVMLKCGSLERHTITGKWFNDWASHEYFYWFINYEAKTLQTWFVLFYFILVVHHYFALSKDRSNFGKLAFQLRFS</sequence>